<dbReference type="EMBL" id="BMAC01000645">
    <property type="protein sequence ID" value="GFQ00829.1"/>
    <property type="molecule type" value="Genomic_DNA"/>
</dbReference>
<reference evidence="1" key="1">
    <citation type="submission" date="2020-07" db="EMBL/GenBank/DDBJ databases">
        <title>Ethylene signaling mediates host invasion by parasitic plants.</title>
        <authorList>
            <person name="Yoshida S."/>
        </authorList>
    </citation>
    <scope>NUCLEOTIDE SEQUENCE</scope>
    <source>
        <strain evidence="1">Okayama</strain>
    </source>
</reference>
<protein>
    <submittedName>
        <fullName evidence="1">Uncharacterized protein</fullName>
    </submittedName>
</protein>
<comment type="caution">
    <text evidence="1">The sequence shown here is derived from an EMBL/GenBank/DDBJ whole genome shotgun (WGS) entry which is preliminary data.</text>
</comment>
<evidence type="ECO:0000313" key="1">
    <source>
        <dbReference type="EMBL" id="GFQ00829.1"/>
    </source>
</evidence>
<proteinExistence type="predicted"/>
<accession>A0A830CT64</accession>
<sequence length="113" mass="13760">MLWTFEGRSRSWQPLGQRIEGSNALINLFSQDQALYELPRDRVGHKFQRTQGRRRPNRGKLKARIRIFFKYFNLYRRRELRRWPNNMNTVKQFMEATFECSRLSTDYSHNSSI</sequence>
<gene>
    <name evidence="1" type="ORF">PHJA_002226800</name>
</gene>
<keyword evidence="2" id="KW-1185">Reference proteome</keyword>
<name>A0A830CT64_9LAMI</name>
<organism evidence="1 2">
    <name type="scientific">Phtheirospermum japonicum</name>
    <dbReference type="NCBI Taxonomy" id="374723"/>
    <lineage>
        <taxon>Eukaryota</taxon>
        <taxon>Viridiplantae</taxon>
        <taxon>Streptophyta</taxon>
        <taxon>Embryophyta</taxon>
        <taxon>Tracheophyta</taxon>
        <taxon>Spermatophyta</taxon>
        <taxon>Magnoliopsida</taxon>
        <taxon>eudicotyledons</taxon>
        <taxon>Gunneridae</taxon>
        <taxon>Pentapetalae</taxon>
        <taxon>asterids</taxon>
        <taxon>lamiids</taxon>
        <taxon>Lamiales</taxon>
        <taxon>Orobanchaceae</taxon>
        <taxon>Orobanchaceae incertae sedis</taxon>
        <taxon>Phtheirospermum</taxon>
    </lineage>
</organism>
<evidence type="ECO:0000313" key="2">
    <source>
        <dbReference type="Proteomes" id="UP000653305"/>
    </source>
</evidence>
<dbReference type="Proteomes" id="UP000653305">
    <property type="component" value="Unassembled WGS sequence"/>
</dbReference>
<dbReference type="AlphaFoldDB" id="A0A830CT64"/>